<evidence type="ECO:0000256" key="17">
    <source>
        <dbReference type="SAM" id="MobiDB-lite"/>
    </source>
</evidence>
<dbReference type="SUPFAM" id="SSF57756">
    <property type="entry name" value="Retrovirus zinc finger-like domains"/>
    <property type="match status" value="1"/>
</dbReference>
<comment type="function">
    <text evidence="1">The aspartyl protease (PR) mediates the proteolytic cleavages of the Gag and Gag-Pol polyproteins after assembly of the VLP.</text>
</comment>
<evidence type="ECO:0000256" key="2">
    <source>
        <dbReference type="ARBA" id="ARBA00022664"/>
    </source>
</evidence>
<comment type="caution">
    <text evidence="19">The sequence shown here is derived from an EMBL/GenBank/DDBJ whole genome shotgun (WGS) entry which is preliminary data.</text>
</comment>
<proteinExistence type="predicted"/>
<dbReference type="GO" id="GO:0006310">
    <property type="term" value="P:DNA recombination"/>
    <property type="evidence" value="ECO:0007669"/>
    <property type="project" value="UniProtKB-KW"/>
</dbReference>
<feature type="domain" description="CCHC-type" evidence="18">
    <location>
        <begin position="266"/>
        <end position="280"/>
    </location>
</feature>
<keyword evidence="5" id="KW-0540">Nuclease</keyword>
<dbReference type="Pfam" id="PF14223">
    <property type="entry name" value="Retrotran_gag_2"/>
    <property type="match status" value="1"/>
</dbReference>
<keyword evidence="14" id="KW-0808">Transferase</keyword>
<dbReference type="GO" id="GO:0006397">
    <property type="term" value="P:mRNA processing"/>
    <property type="evidence" value="ECO:0007669"/>
    <property type="project" value="UniProtKB-KW"/>
</dbReference>
<sequence>MPANVDSHSVTSRVPGLTGVANFFAWRRAMEPILTGYRALEIVQGYEPCPSMPLAPTSIDLKLNEAWKDRNAKAMSHIQQTISAPMAAMIRSAKTAAEMWIKLHDLNNLSTPEHRNTINRKISNLFLEESGDMTKHLEAFIEIVDEAEAAGLSWGNDDVEKAHCFLDTFPHTLRPVKREWRALPKEERNFFGLVKIYKEEEADRRISADRETEAAAMAATHQPRPSVQIKGVSHGKKTSHQKKSGHRPNFKSGGSNQRQNTNNMLCHGCGTAGHIRSECPLTKHLSPGGLICWNCHNKGHTTNECTKPKRHHAKAVYTEDEDILGALVEEHAMLIGESGPTTIAFMVDSGASQHIVEHEWMLSNSRNIPEIAFKTVGSRLKASKAGDIAGTLPDGRGIIFKDAVHVPNGGVNLLSEELLMERGWKKLIDDKGDAILQHTTKSDWRLPLHKHGRARYLVVKLRSVPPTKSEASKEILAAAQPVKPNSYMDWHIRLAHVALATIKKLHKAGMIDVIDDDSIKKLWCEVCQAAKATRDPFNDTPYRGTKPLEIVLSDLSGPFKLCFGGYKYFGTFIDEYTDLTTVTLLKTKDEVFGKFQAW</sequence>
<dbReference type="GO" id="GO:0004519">
    <property type="term" value="F:endonuclease activity"/>
    <property type="evidence" value="ECO:0007669"/>
    <property type="project" value="UniProtKB-KW"/>
</dbReference>
<evidence type="ECO:0000256" key="10">
    <source>
        <dbReference type="ARBA" id="ARBA00022840"/>
    </source>
</evidence>
<feature type="region of interest" description="Disordered" evidence="17">
    <location>
        <begin position="209"/>
        <end position="259"/>
    </location>
</feature>
<keyword evidence="8" id="KW-0255">Endonuclease</keyword>
<dbReference type="SMART" id="SM00343">
    <property type="entry name" value="ZnF_C2HC"/>
    <property type="match status" value="2"/>
</dbReference>
<keyword evidence="15" id="KW-0233">DNA recombination</keyword>
<protein>
    <recommendedName>
        <fullName evidence="18">CCHC-type domain-containing protein</fullName>
    </recommendedName>
</protein>
<dbReference type="GO" id="GO:0003676">
    <property type="term" value="F:nucleic acid binding"/>
    <property type="evidence" value="ECO:0007669"/>
    <property type="project" value="InterPro"/>
</dbReference>
<keyword evidence="13" id="KW-0695">RNA-directed DNA polymerase</keyword>
<keyword evidence="16" id="KW-0863">Zinc-finger</keyword>
<accession>A0A8T8SDC3</accession>
<dbReference type="AlphaFoldDB" id="A0A8T8SDC3"/>
<evidence type="ECO:0000256" key="16">
    <source>
        <dbReference type="PROSITE-ProRule" id="PRU00047"/>
    </source>
</evidence>
<evidence type="ECO:0000256" key="15">
    <source>
        <dbReference type="ARBA" id="ARBA00023172"/>
    </source>
</evidence>
<keyword evidence="20" id="KW-1185">Reference proteome</keyword>
<evidence type="ECO:0000256" key="14">
    <source>
        <dbReference type="ARBA" id="ARBA00022932"/>
    </source>
</evidence>
<evidence type="ECO:0000256" key="4">
    <source>
        <dbReference type="ARBA" id="ARBA00022695"/>
    </source>
</evidence>
<evidence type="ECO:0000256" key="11">
    <source>
        <dbReference type="ARBA" id="ARBA00022842"/>
    </source>
</evidence>
<keyword evidence="3" id="KW-0645">Protease</keyword>
<evidence type="ECO:0000256" key="12">
    <source>
        <dbReference type="ARBA" id="ARBA00022908"/>
    </source>
</evidence>
<reference evidence="19" key="2">
    <citation type="journal article" date="2019" name="IMA Fungus">
        <title>Genome sequencing and comparison of five Tilletia species to identify candidate genes for the detection of regulated species infecting wheat.</title>
        <authorList>
            <person name="Nguyen H.D.T."/>
            <person name="Sultana T."/>
            <person name="Kesanakurti P."/>
            <person name="Hambleton S."/>
        </authorList>
    </citation>
    <scope>NUCLEOTIDE SEQUENCE</scope>
    <source>
        <strain evidence="19">DAOMC 236416</strain>
    </source>
</reference>
<dbReference type="GO" id="GO:0008270">
    <property type="term" value="F:zinc ion binding"/>
    <property type="evidence" value="ECO:0007669"/>
    <property type="project" value="UniProtKB-KW"/>
</dbReference>
<dbReference type="GO" id="GO:0008233">
    <property type="term" value="F:peptidase activity"/>
    <property type="evidence" value="ECO:0007669"/>
    <property type="project" value="UniProtKB-KW"/>
</dbReference>
<evidence type="ECO:0000313" key="19">
    <source>
        <dbReference type="EMBL" id="KAE8237503.1"/>
    </source>
</evidence>
<gene>
    <name evidence="19" type="ORF">A4X13_0g8762</name>
</gene>
<feature type="compositionally biased region" description="Basic residues" evidence="17">
    <location>
        <begin position="233"/>
        <end position="249"/>
    </location>
</feature>
<keyword evidence="10" id="KW-0067">ATP-binding</keyword>
<dbReference type="InterPro" id="IPR001878">
    <property type="entry name" value="Znf_CCHC"/>
</dbReference>
<keyword evidence="16" id="KW-0862">Zinc</keyword>
<evidence type="ECO:0000256" key="7">
    <source>
        <dbReference type="ARBA" id="ARBA00022741"/>
    </source>
</evidence>
<reference evidence="19" key="1">
    <citation type="submission" date="2016-04" db="EMBL/GenBank/DDBJ databases">
        <authorList>
            <person name="Nguyen H.D."/>
            <person name="Samba Siva P."/>
            <person name="Cullis J."/>
            <person name="Levesque C.A."/>
            <person name="Hambleton S."/>
        </authorList>
    </citation>
    <scope>NUCLEOTIDE SEQUENCE</scope>
    <source>
        <strain evidence="19">DAOMC 236416</strain>
    </source>
</reference>
<keyword evidence="11" id="KW-0460">Magnesium</keyword>
<evidence type="ECO:0000256" key="6">
    <source>
        <dbReference type="ARBA" id="ARBA00022723"/>
    </source>
</evidence>
<organism evidence="19 20">
    <name type="scientific">Tilletia indica</name>
    <dbReference type="NCBI Taxonomy" id="43049"/>
    <lineage>
        <taxon>Eukaryota</taxon>
        <taxon>Fungi</taxon>
        <taxon>Dikarya</taxon>
        <taxon>Basidiomycota</taxon>
        <taxon>Ustilaginomycotina</taxon>
        <taxon>Exobasidiomycetes</taxon>
        <taxon>Tilletiales</taxon>
        <taxon>Tilletiaceae</taxon>
        <taxon>Tilletia</taxon>
    </lineage>
</organism>
<evidence type="ECO:0000256" key="9">
    <source>
        <dbReference type="ARBA" id="ARBA00022801"/>
    </source>
</evidence>
<dbReference type="GO" id="GO:0003964">
    <property type="term" value="F:RNA-directed DNA polymerase activity"/>
    <property type="evidence" value="ECO:0007669"/>
    <property type="project" value="UniProtKB-KW"/>
</dbReference>
<dbReference type="GO" id="GO:0003887">
    <property type="term" value="F:DNA-directed DNA polymerase activity"/>
    <property type="evidence" value="ECO:0007669"/>
    <property type="project" value="UniProtKB-KW"/>
</dbReference>
<keyword evidence="7" id="KW-0547">Nucleotide-binding</keyword>
<dbReference type="Gene3D" id="4.10.60.10">
    <property type="entry name" value="Zinc finger, CCHC-type"/>
    <property type="match status" value="1"/>
</dbReference>
<dbReference type="Proteomes" id="UP000077521">
    <property type="component" value="Unassembled WGS sequence"/>
</dbReference>
<dbReference type="GO" id="GO:0005524">
    <property type="term" value="F:ATP binding"/>
    <property type="evidence" value="ECO:0007669"/>
    <property type="project" value="UniProtKB-KW"/>
</dbReference>
<dbReference type="GO" id="GO:0015074">
    <property type="term" value="P:DNA integration"/>
    <property type="evidence" value="ECO:0007669"/>
    <property type="project" value="UniProtKB-KW"/>
</dbReference>
<evidence type="ECO:0000256" key="5">
    <source>
        <dbReference type="ARBA" id="ARBA00022722"/>
    </source>
</evidence>
<dbReference type="InterPro" id="IPR025724">
    <property type="entry name" value="GAG-pre-integrase_dom"/>
</dbReference>
<evidence type="ECO:0000256" key="13">
    <source>
        <dbReference type="ARBA" id="ARBA00022918"/>
    </source>
</evidence>
<keyword evidence="2" id="KW-0507">mRNA processing</keyword>
<dbReference type="PANTHER" id="PTHR42648:SF11">
    <property type="entry name" value="TRANSPOSON TY4-P GAG-POL POLYPROTEIN"/>
    <property type="match status" value="1"/>
</dbReference>
<evidence type="ECO:0000313" key="20">
    <source>
        <dbReference type="Proteomes" id="UP000077521"/>
    </source>
</evidence>
<dbReference type="PROSITE" id="PS50158">
    <property type="entry name" value="ZF_CCHC"/>
    <property type="match status" value="2"/>
</dbReference>
<name>A0A8T8SDC3_9BASI</name>
<dbReference type="Pfam" id="PF13976">
    <property type="entry name" value="gag_pre-integrs"/>
    <property type="match status" value="1"/>
</dbReference>
<keyword evidence="9" id="KW-0378">Hydrolase</keyword>
<keyword evidence="6" id="KW-0479">Metal-binding</keyword>
<evidence type="ECO:0000256" key="3">
    <source>
        <dbReference type="ARBA" id="ARBA00022670"/>
    </source>
</evidence>
<feature type="domain" description="CCHC-type" evidence="18">
    <location>
        <begin position="292"/>
        <end position="307"/>
    </location>
</feature>
<evidence type="ECO:0000256" key="8">
    <source>
        <dbReference type="ARBA" id="ARBA00022759"/>
    </source>
</evidence>
<dbReference type="GO" id="GO:0006508">
    <property type="term" value="P:proteolysis"/>
    <property type="evidence" value="ECO:0007669"/>
    <property type="project" value="UniProtKB-KW"/>
</dbReference>
<dbReference type="Pfam" id="PF22936">
    <property type="entry name" value="Pol_BBD"/>
    <property type="match status" value="1"/>
</dbReference>
<evidence type="ECO:0000259" key="18">
    <source>
        <dbReference type="PROSITE" id="PS50158"/>
    </source>
</evidence>
<dbReference type="InterPro" id="IPR036875">
    <property type="entry name" value="Znf_CCHC_sf"/>
</dbReference>
<dbReference type="InterPro" id="IPR054722">
    <property type="entry name" value="PolX-like_BBD"/>
</dbReference>
<keyword evidence="12" id="KW-0229">DNA integration</keyword>
<keyword evidence="4" id="KW-0548">Nucleotidyltransferase</keyword>
<keyword evidence="14" id="KW-0239">DNA-directed DNA polymerase</keyword>
<dbReference type="EMBL" id="LWDF02001766">
    <property type="protein sequence ID" value="KAE8237503.1"/>
    <property type="molecule type" value="Genomic_DNA"/>
</dbReference>
<feature type="non-terminal residue" evidence="19">
    <location>
        <position position="598"/>
    </location>
</feature>
<dbReference type="InterPro" id="IPR039537">
    <property type="entry name" value="Retrotran_Ty1/copia-like"/>
</dbReference>
<dbReference type="PANTHER" id="PTHR42648">
    <property type="entry name" value="TRANSPOSASE, PUTATIVE-RELATED"/>
    <property type="match status" value="1"/>
</dbReference>
<evidence type="ECO:0000256" key="1">
    <source>
        <dbReference type="ARBA" id="ARBA00002180"/>
    </source>
</evidence>